<keyword evidence="2" id="KW-1185">Reference proteome</keyword>
<dbReference type="Proteomes" id="UP000315289">
    <property type="component" value="Unassembled WGS sequence"/>
</dbReference>
<organism evidence="1 2">
    <name type="scientific">Candidatus Nitrosocosmicus arcticus</name>
    <dbReference type="NCBI Taxonomy" id="2035267"/>
    <lineage>
        <taxon>Archaea</taxon>
        <taxon>Nitrososphaerota</taxon>
        <taxon>Nitrososphaeria</taxon>
        <taxon>Nitrososphaerales</taxon>
        <taxon>Nitrososphaeraceae</taxon>
        <taxon>Candidatus Nitrosocosmicus</taxon>
    </lineage>
</organism>
<reference evidence="1 2" key="1">
    <citation type="journal article" date="2019" name="Front. Microbiol.">
        <title>Ammonia Oxidation by the Arctic Terrestrial Thaumarchaeote Candidatus Nitrosocosmicus arcticus Is Stimulated by Increasing Temperatures.</title>
        <authorList>
            <person name="Alves R.J.E."/>
            <person name="Kerou M."/>
            <person name="Zappe A."/>
            <person name="Bittner R."/>
            <person name="Abby S.S."/>
            <person name="Schmidt H.A."/>
            <person name="Pfeifer K."/>
            <person name="Schleper C."/>
        </authorList>
    </citation>
    <scope>NUCLEOTIDE SEQUENCE [LARGE SCALE GENOMIC DNA]</scope>
    <source>
        <strain evidence="1 2">Kfb</strain>
    </source>
</reference>
<accession>A0A557SXB5</accession>
<comment type="caution">
    <text evidence="1">The sequence shown here is derived from an EMBL/GenBank/DDBJ whole genome shotgun (WGS) entry which is preliminary data.</text>
</comment>
<dbReference type="AlphaFoldDB" id="A0A557SXB5"/>
<evidence type="ECO:0000313" key="1">
    <source>
        <dbReference type="EMBL" id="TVP41245.1"/>
    </source>
</evidence>
<protein>
    <submittedName>
        <fullName evidence="1">Uncharacterized protein</fullName>
    </submittedName>
</protein>
<dbReference type="EMBL" id="VOAH01000004">
    <property type="protein sequence ID" value="TVP41245.1"/>
    <property type="molecule type" value="Genomic_DNA"/>
</dbReference>
<name>A0A557SXB5_9ARCH</name>
<evidence type="ECO:0000313" key="2">
    <source>
        <dbReference type="Proteomes" id="UP000315289"/>
    </source>
</evidence>
<proteinExistence type="predicted"/>
<gene>
    <name evidence="1" type="ORF">NARC_40208</name>
</gene>
<sequence>MIYDDINSFGSAGVKKSELKKKYPEENFEDKLNELTSQDKICISKKGTYIYCWGKEFYLDYLLVSDIKFKYLYDSIIGIQRKLNNYSDSIFKYVEKIDCELTEVKNSFNRIEDKISNTKIDSNSVEYDNNQISVDTFKEHFDKAIVTRSTSIGWVELSSVKDELCETLDLSNNEFYNFVSELIELYPEKYELSSGGYEGVVLRGIIHGFVRCI</sequence>